<sequence length="288" mass="29132">MTPLTRRTLIAGGLTLLGAGTLTACAAPNPATSPAAGTGTQGTGTAITHVHALTRDPESGEVLLATHQGLFRLQDGELTQVGPVVDFMGFTLTPEGRYLASGHPAPGTDLPEPLGLAESTDRGQSWTVLSRGGASDFHALAAGPNGVLGFDGQLRASTDGLTWQSLEIPVAPASLAISPQTGTVLATTETGMLRSTDHGATWTTLDTPQLMHLVAWADDTTAVGAGTEGHLLTSTDAGDTWTASDRLVGTATALGAGITDDGQTEALLVVGSTVLSTTDGGNTTESLL</sequence>
<dbReference type="Proteomes" id="UP000560081">
    <property type="component" value="Unassembled WGS sequence"/>
</dbReference>
<dbReference type="PROSITE" id="PS51257">
    <property type="entry name" value="PROKAR_LIPOPROTEIN"/>
    <property type="match status" value="1"/>
</dbReference>
<proteinExistence type="predicted"/>
<dbReference type="OrthoDB" id="9764804at2"/>
<comment type="caution">
    <text evidence="1">The sequence shown here is derived from an EMBL/GenBank/DDBJ whole genome shotgun (WGS) entry which is preliminary data.</text>
</comment>
<dbReference type="InterPro" id="IPR006311">
    <property type="entry name" value="TAT_signal"/>
</dbReference>
<evidence type="ECO:0000313" key="1">
    <source>
        <dbReference type="EMBL" id="MBB4883215.1"/>
    </source>
</evidence>
<dbReference type="InterPro" id="IPR015943">
    <property type="entry name" value="WD40/YVTN_repeat-like_dom_sf"/>
</dbReference>
<dbReference type="InterPro" id="IPR054817">
    <property type="entry name" value="Glycosyl_F510_1955-like"/>
</dbReference>
<reference evidence="1 2" key="1">
    <citation type="submission" date="2020-08" db="EMBL/GenBank/DDBJ databases">
        <title>Sequencing the genomes of 1000 actinobacteria strains.</title>
        <authorList>
            <person name="Klenk H.-P."/>
        </authorList>
    </citation>
    <scope>NUCLEOTIDE SEQUENCE [LARGE SCALE GENOMIC DNA]</scope>
    <source>
        <strain evidence="1 2">DSM 19079</strain>
    </source>
</reference>
<keyword evidence="2" id="KW-1185">Reference proteome</keyword>
<dbReference type="NCBIfam" id="NF045728">
    <property type="entry name" value="glycosyl_F510_1955"/>
    <property type="match status" value="1"/>
</dbReference>
<evidence type="ECO:0000313" key="2">
    <source>
        <dbReference type="Proteomes" id="UP000560081"/>
    </source>
</evidence>
<organism evidence="1 2">
    <name type="scientific">Micrococcus flavus</name>
    <dbReference type="NCBI Taxonomy" id="384602"/>
    <lineage>
        <taxon>Bacteria</taxon>
        <taxon>Bacillati</taxon>
        <taxon>Actinomycetota</taxon>
        <taxon>Actinomycetes</taxon>
        <taxon>Micrococcales</taxon>
        <taxon>Micrococcaceae</taxon>
        <taxon>Micrococcus</taxon>
    </lineage>
</organism>
<accession>A0A4Y8X2D0</accession>
<dbReference type="RefSeq" id="WP_135029148.1">
    <property type="nucleotide sequence ID" value="NZ_BMLA01000002.1"/>
</dbReference>
<gene>
    <name evidence="1" type="ORF">BJ976_001566</name>
</gene>
<name>A0A4Y8X2D0_9MICC</name>
<dbReference type="Gene3D" id="2.130.10.10">
    <property type="entry name" value="YVTN repeat-like/Quinoprotein amine dehydrogenase"/>
    <property type="match status" value="1"/>
</dbReference>
<dbReference type="AlphaFoldDB" id="A0A4Y8X2D0"/>
<dbReference type="SUPFAM" id="SSF110296">
    <property type="entry name" value="Oligoxyloglucan reducing end-specific cellobiohydrolase"/>
    <property type="match status" value="1"/>
</dbReference>
<dbReference type="EMBL" id="JACHMC010000001">
    <property type="protein sequence ID" value="MBB4883215.1"/>
    <property type="molecule type" value="Genomic_DNA"/>
</dbReference>
<dbReference type="PROSITE" id="PS51318">
    <property type="entry name" value="TAT"/>
    <property type="match status" value="1"/>
</dbReference>
<protein>
    <submittedName>
        <fullName evidence="1">Photosystem II stability/assembly factor-like uncharacterized protein</fullName>
    </submittedName>
</protein>